<keyword evidence="4 7" id="KW-1133">Transmembrane helix</keyword>
<keyword evidence="8" id="KW-0449">Lipoprotein</keyword>
<dbReference type="EMBL" id="VSSQ01124831">
    <property type="protein sequence ID" value="MPN55494.1"/>
    <property type="molecule type" value="Genomic_DNA"/>
</dbReference>
<keyword evidence="3 7" id="KW-0812">Transmembrane</keyword>
<evidence type="ECO:0000256" key="7">
    <source>
        <dbReference type="SAM" id="Phobius"/>
    </source>
</evidence>
<evidence type="ECO:0000256" key="1">
    <source>
        <dbReference type="ARBA" id="ARBA00022475"/>
    </source>
</evidence>
<keyword evidence="1" id="KW-1003">Cell membrane</keyword>
<dbReference type="GO" id="GO:0008961">
    <property type="term" value="F:phosphatidylglycerol-prolipoprotein diacylglyceryl transferase activity"/>
    <property type="evidence" value="ECO:0007669"/>
    <property type="project" value="InterPro"/>
</dbReference>
<evidence type="ECO:0000256" key="2">
    <source>
        <dbReference type="ARBA" id="ARBA00022679"/>
    </source>
</evidence>
<keyword evidence="5 7" id="KW-0472">Membrane</keyword>
<name>A0A645J4T8_9ZZZZ</name>
<evidence type="ECO:0000256" key="6">
    <source>
        <dbReference type="SAM" id="MobiDB-lite"/>
    </source>
</evidence>
<reference evidence="8" key="1">
    <citation type="submission" date="2019-08" db="EMBL/GenBank/DDBJ databases">
        <authorList>
            <person name="Kucharzyk K."/>
            <person name="Murdoch R.W."/>
            <person name="Higgins S."/>
            <person name="Loffler F."/>
        </authorList>
    </citation>
    <scope>NUCLEOTIDE SEQUENCE</scope>
</reference>
<dbReference type="Pfam" id="PF01790">
    <property type="entry name" value="LGT"/>
    <property type="match status" value="1"/>
</dbReference>
<evidence type="ECO:0000256" key="3">
    <source>
        <dbReference type="ARBA" id="ARBA00022692"/>
    </source>
</evidence>
<keyword evidence="2 8" id="KW-0808">Transferase</keyword>
<dbReference type="PANTHER" id="PTHR30589:SF0">
    <property type="entry name" value="PHOSPHATIDYLGLYCEROL--PROLIPOPROTEIN DIACYLGLYCERYL TRANSFERASE"/>
    <property type="match status" value="1"/>
</dbReference>
<evidence type="ECO:0000256" key="5">
    <source>
        <dbReference type="ARBA" id="ARBA00023136"/>
    </source>
</evidence>
<keyword evidence="8" id="KW-0328">Glycosyltransferase</keyword>
<organism evidence="8">
    <name type="scientific">bioreactor metagenome</name>
    <dbReference type="NCBI Taxonomy" id="1076179"/>
    <lineage>
        <taxon>unclassified sequences</taxon>
        <taxon>metagenomes</taxon>
        <taxon>ecological metagenomes</taxon>
    </lineage>
</organism>
<feature type="region of interest" description="Disordered" evidence="6">
    <location>
        <begin position="91"/>
        <end position="163"/>
    </location>
</feature>
<comment type="caution">
    <text evidence="8">The sequence shown here is derived from an EMBL/GenBank/DDBJ whole genome shotgun (WGS) entry which is preliminary data.</text>
</comment>
<feature type="transmembrane region" description="Helical" evidence="7">
    <location>
        <begin position="21"/>
        <end position="38"/>
    </location>
</feature>
<evidence type="ECO:0000313" key="8">
    <source>
        <dbReference type="EMBL" id="MPN55494.1"/>
    </source>
</evidence>
<proteinExistence type="predicted"/>
<feature type="transmembrane region" description="Helical" evidence="7">
    <location>
        <begin position="58"/>
        <end position="76"/>
    </location>
</feature>
<dbReference type="GO" id="GO:0042158">
    <property type="term" value="P:lipoprotein biosynthetic process"/>
    <property type="evidence" value="ECO:0007669"/>
    <property type="project" value="InterPro"/>
</dbReference>
<accession>A0A645J4T8</accession>
<feature type="compositionally biased region" description="Basic and acidic residues" evidence="6">
    <location>
        <begin position="110"/>
        <end position="129"/>
    </location>
</feature>
<evidence type="ECO:0000256" key="4">
    <source>
        <dbReference type="ARBA" id="ARBA00022989"/>
    </source>
</evidence>
<dbReference type="GO" id="GO:0005886">
    <property type="term" value="C:plasma membrane"/>
    <property type="evidence" value="ECO:0007669"/>
    <property type="project" value="InterPro"/>
</dbReference>
<protein>
    <submittedName>
        <fullName evidence="8">Prolipoprotein diacylglyceryl transferase</fullName>
        <ecNumber evidence="8">2.4.99.-</ecNumber>
    </submittedName>
</protein>
<dbReference type="InterPro" id="IPR001640">
    <property type="entry name" value="Lgt"/>
</dbReference>
<dbReference type="EC" id="2.4.99.-" evidence="8"/>
<sequence>MWCLLVFLFLMWRRKKFKHNGDVFLWGVMLYTFERAFVENLRQDSLWLVKDVIRVSQLISVVLFVAVLAFLIIRYLKEKKNGVVYCPVVDNGPYFSPDALRAHKRKGDKRIKPEKAAEEGSEAEGKAEAGAEDADESPDGAQPEASEVADEAETAAEEKEKEE</sequence>
<dbReference type="AlphaFoldDB" id="A0A645J4T8"/>
<dbReference type="PANTHER" id="PTHR30589">
    <property type="entry name" value="PROLIPOPROTEIN DIACYLGLYCERYL TRANSFERASE"/>
    <property type="match status" value="1"/>
</dbReference>
<gene>
    <name evidence="8" type="primary">lgt_54</name>
    <name evidence="8" type="ORF">SDC9_203177</name>
</gene>